<dbReference type="Pfam" id="PF13563">
    <property type="entry name" value="2_5_RNA_ligase2"/>
    <property type="match status" value="1"/>
</dbReference>
<dbReference type="SUPFAM" id="SSF55144">
    <property type="entry name" value="LigT-like"/>
    <property type="match status" value="1"/>
</dbReference>
<dbReference type="RefSeq" id="WP_264943211.1">
    <property type="nucleotide sequence ID" value="NZ_JAPDRA010000002.1"/>
</dbReference>
<name>A0ABW3H561_9SPHN</name>
<proteinExistence type="predicted"/>
<dbReference type="GO" id="GO:0016874">
    <property type="term" value="F:ligase activity"/>
    <property type="evidence" value="ECO:0007669"/>
    <property type="project" value="UniProtKB-KW"/>
</dbReference>
<dbReference type="EMBL" id="JBHTJG010000002">
    <property type="protein sequence ID" value="MFD0945992.1"/>
    <property type="molecule type" value="Genomic_DNA"/>
</dbReference>
<sequence length="171" mass="18561">MEPERPAPLIVTALFGSEDFARLDALRRRYYPAAHNVVPAHCTMFSHLPPSAAAEVKRRLAGETRGVKPPQARLSGLMDLNDGVAIRIESPGLLAIRARLAEALAGLLGPTDSAGWAPHVTIQNNVPRMTAIATRTELAATFEPRPLAIAGLAAWWYRGGPWEPLSRHMFG</sequence>
<reference evidence="2" key="1">
    <citation type="journal article" date="2019" name="Int. J. Syst. Evol. Microbiol.">
        <title>The Global Catalogue of Microorganisms (GCM) 10K type strain sequencing project: providing services to taxonomists for standard genome sequencing and annotation.</title>
        <authorList>
            <consortium name="The Broad Institute Genomics Platform"/>
            <consortium name="The Broad Institute Genome Sequencing Center for Infectious Disease"/>
            <person name="Wu L."/>
            <person name="Ma J."/>
        </authorList>
    </citation>
    <scope>NUCLEOTIDE SEQUENCE [LARGE SCALE GENOMIC DNA]</scope>
    <source>
        <strain evidence="2">CCUG 62982</strain>
    </source>
</reference>
<evidence type="ECO:0000313" key="2">
    <source>
        <dbReference type="Proteomes" id="UP001596977"/>
    </source>
</evidence>
<keyword evidence="2" id="KW-1185">Reference proteome</keyword>
<dbReference type="Gene3D" id="3.90.1140.10">
    <property type="entry name" value="Cyclic phosphodiesterase"/>
    <property type="match status" value="1"/>
</dbReference>
<dbReference type="Proteomes" id="UP001596977">
    <property type="component" value="Unassembled WGS sequence"/>
</dbReference>
<gene>
    <name evidence="1" type="ORF">ACFQ1E_06550</name>
</gene>
<accession>A0ABW3H561</accession>
<protein>
    <submittedName>
        <fullName evidence="1">2'-5' RNA ligase family protein</fullName>
    </submittedName>
</protein>
<dbReference type="InterPro" id="IPR009097">
    <property type="entry name" value="Cyclic_Pdiesterase"/>
</dbReference>
<keyword evidence="1" id="KW-0436">Ligase</keyword>
<organism evidence="1 2">
    <name type="scientific">Sphingomonas canadensis</name>
    <dbReference type="NCBI Taxonomy" id="1219257"/>
    <lineage>
        <taxon>Bacteria</taxon>
        <taxon>Pseudomonadati</taxon>
        <taxon>Pseudomonadota</taxon>
        <taxon>Alphaproteobacteria</taxon>
        <taxon>Sphingomonadales</taxon>
        <taxon>Sphingomonadaceae</taxon>
        <taxon>Sphingomonas</taxon>
    </lineage>
</organism>
<comment type="caution">
    <text evidence="1">The sequence shown here is derived from an EMBL/GenBank/DDBJ whole genome shotgun (WGS) entry which is preliminary data.</text>
</comment>
<evidence type="ECO:0000313" key="1">
    <source>
        <dbReference type="EMBL" id="MFD0945992.1"/>
    </source>
</evidence>